<name>A0A1M6KVH6_MALRU</name>
<dbReference type="STRING" id="1122189.SAMN02745165_02811"/>
<keyword evidence="2" id="KW-1185">Reference proteome</keyword>
<dbReference type="EMBL" id="FQZT01000011">
    <property type="protein sequence ID" value="SHJ62926.1"/>
    <property type="molecule type" value="Genomic_DNA"/>
</dbReference>
<dbReference type="AlphaFoldDB" id="A0A1M6KVH6"/>
<gene>
    <name evidence="1" type="ORF">SAMN02745165_02811</name>
</gene>
<sequence>MREENAVKVHPSRLARSWDGCDAIDGDIVRTYSADLISESKKIRGVFEWQGRAFVCVSVFHQKDGVKWCEAVEVVPVGLFKPERDSLEEAGKPGDCFYYGTQVKKGKEAVVLGEALTFIPDQSCDWAGPEKQQELF</sequence>
<accession>A0A1M6KVH6</accession>
<dbReference type="RefSeq" id="WP_072909374.1">
    <property type="nucleotide sequence ID" value="NZ_FQZT01000011.1"/>
</dbReference>
<evidence type="ECO:0000313" key="2">
    <source>
        <dbReference type="Proteomes" id="UP000184171"/>
    </source>
</evidence>
<organism evidence="1 2">
    <name type="scientific">Malonomonas rubra DSM 5091</name>
    <dbReference type="NCBI Taxonomy" id="1122189"/>
    <lineage>
        <taxon>Bacteria</taxon>
        <taxon>Pseudomonadati</taxon>
        <taxon>Thermodesulfobacteriota</taxon>
        <taxon>Desulfuromonadia</taxon>
        <taxon>Desulfuromonadales</taxon>
        <taxon>Geopsychrobacteraceae</taxon>
        <taxon>Malonomonas</taxon>
    </lineage>
</organism>
<evidence type="ECO:0000313" key="1">
    <source>
        <dbReference type="EMBL" id="SHJ62926.1"/>
    </source>
</evidence>
<reference evidence="1 2" key="1">
    <citation type="submission" date="2016-11" db="EMBL/GenBank/DDBJ databases">
        <authorList>
            <person name="Jaros S."/>
            <person name="Januszkiewicz K."/>
            <person name="Wedrychowicz H."/>
        </authorList>
    </citation>
    <scope>NUCLEOTIDE SEQUENCE [LARGE SCALE GENOMIC DNA]</scope>
    <source>
        <strain evidence="1 2">DSM 5091</strain>
    </source>
</reference>
<dbReference type="Proteomes" id="UP000184171">
    <property type="component" value="Unassembled WGS sequence"/>
</dbReference>
<protein>
    <submittedName>
        <fullName evidence="1">Uncharacterized protein</fullName>
    </submittedName>
</protein>
<proteinExistence type="predicted"/>